<proteinExistence type="predicted"/>
<dbReference type="EMBL" id="CP006627">
    <property type="protein sequence ID" value="AIB09649.1"/>
    <property type="molecule type" value="Genomic_DNA"/>
</dbReference>
<evidence type="ECO:0000313" key="2">
    <source>
        <dbReference type="Proteomes" id="UP000243670"/>
    </source>
</evidence>
<sequence length="56" mass="6928">MILISNKVERIMILFKNMRHFSNYIPIRIILNKNSLISFCLYSLFEVFVFNYRNYF</sequence>
<geneLocation type="nucleomorph" evidence="1"/>
<gene>
    <name evidence="1" type="ORF">M951_chr1170</name>
</gene>
<dbReference type="AlphaFoldDB" id="A0A060DGJ9"/>
<dbReference type="Proteomes" id="UP000243670">
    <property type="component" value="Nucleomorph 1"/>
</dbReference>
<reference evidence="1 2" key="1">
    <citation type="journal article" date="2014" name="BMC Genomics">
        <title>Nucleomorph and plastid genome sequences of the chlorarachniophyte Lotharella oceanica: convergent reductive evolution and frequent recombination in nucleomorph-bearing algae.</title>
        <authorList>
            <person name="Tanifuji G."/>
            <person name="Onodera N.T."/>
            <person name="Brown M.W."/>
            <person name="Curtis B.A."/>
            <person name="Roger A.J."/>
            <person name="Ka-Shu Wong G."/>
            <person name="Melkonian M."/>
            <person name="Archibald J.M."/>
        </authorList>
    </citation>
    <scope>NUCLEOTIDE SEQUENCE [LARGE SCALE GENOMIC DNA]</scope>
    <source>
        <strain evidence="1 2">CCMP622</strain>
    </source>
</reference>
<evidence type="ECO:0000313" key="1">
    <source>
        <dbReference type="EMBL" id="AIB09649.1"/>
    </source>
</evidence>
<accession>A0A060DGJ9</accession>
<protein>
    <submittedName>
        <fullName evidence="1">Uncharacterized protein</fullName>
    </submittedName>
</protein>
<keyword evidence="1" id="KW-0542">Nucleomorph</keyword>
<organism evidence="1 2">
    <name type="scientific">Lotharella oceanica</name>
    <dbReference type="NCBI Taxonomy" id="641309"/>
    <lineage>
        <taxon>Eukaryota</taxon>
        <taxon>Sar</taxon>
        <taxon>Rhizaria</taxon>
        <taxon>Cercozoa</taxon>
        <taxon>Chlorarachniophyceae</taxon>
        <taxon>Lotharella</taxon>
    </lineage>
</organism>
<name>A0A060DGJ9_9EUKA</name>